<feature type="non-terminal residue" evidence="4">
    <location>
        <position position="1"/>
    </location>
</feature>
<dbReference type="InterPro" id="IPR011333">
    <property type="entry name" value="SKP1/BTB/POZ_sf"/>
</dbReference>
<sequence length="608" mass="68678">IAIIRNQKKLPIVSLHNIFRTKMDQLLDYKTFCVIFNHITAEEYQNLKILCVFGNTSVIYVTNDDKVYGFGNNNNGCLGLGADYRRIHRPALNPYLSGKCLADIAIGRQFCIGLTADGRCYSWGANDFGQLGVGYVNKEVAPKLMKGLADKRVIRICAAQDFALALTVCGRVYGWGRNSFGQLCEHTYSIKYYPKELMFTHKIADISCGSTHAMALTDTGRVYTWGNNRNGQLGRGFKKLGYKRPMLSSKCPKLLDFDPVVRKAICGSDHSMLLTTDGEVYAFGMNSYGQVGNGIRGAQFLLTQVSDQIIFKDIMTNTTGNMSAAIAVDGEYYIWGECKDRPILKPQKVNKNGIKSVFELFVKYSKFMTTYKTIVCPAIQLTIDSTECSDIVSTDLDTQSPQEITCFDKKLDKNSGNRESEEDVPTIDSTVDDKTIKQSSLQNMGSNISITSSLNATIFQQTLCQSFNNPEDSDIVFRFRDQLIYGHKLILKMRNKKFWHKCEHYMDADGKEIRLKHADIVDQLLTLANIYGEESLASLCFEFMIQTIDVFNVCQLYAKALELKCEELETKCHHFMAQNMKDICLTQEFREFDGELAKQFIIQAFIAN</sequence>
<evidence type="ECO:0000256" key="2">
    <source>
        <dbReference type="PROSITE-ProRule" id="PRU00235"/>
    </source>
</evidence>
<dbReference type="AlphaFoldDB" id="A0A7R9Q1R0"/>
<keyword evidence="1" id="KW-0677">Repeat</keyword>
<accession>A0A7R9Q1R0</accession>
<evidence type="ECO:0000256" key="1">
    <source>
        <dbReference type="ARBA" id="ARBA00022737"/>
    </source>
</evidence>
<dbReference type="Pfam" id="PF25390">
    <property type="entry name" value="WD40_RLD"/>
    <property type="match status" value="1"/>
</dbReference>
<feature type="repeat" description="RCC1" evidence="2">
    <location>
        <begin position="170"/>
        <end position="219"/>
    </location>
</feature>
<dbReference type="InterPro" id="IPR009091">
    <property type="entry name" value="RCC1/BLIP-II"/>
</dbReference>
<evidence type="ECO:0000313" key="5">
    <source>
        <dbReference type="Proteomes" id="UP000759131"/>
    </source>
</evidence>
<keyword evidence="5" id="KW-1185">Reference proteome</keyword>
<name>A0A7R9Q1R0_9ACAR</name>
<dbReference type="SUPFAM" id="SSF50985">
    <property type="entry name" value="RCC1/BLIP-II"/>
    <property type="match status" value="1"/>
</dbReference>
<protein>
    <recommendedName>
        <fullName evidence="3">RCC1-like domain-containing protein</fullName>
    </recommendedName>
</protein>
<gene>
    <name evidence="4" type="ORF">OSB1V03_LOCUS8708</name>
</gene>
<evidence type="ECO:0000259" key="3">
    <source>
        <dbReference type="Pfam" id="PF25390"/>
    </source>
</evidence>
<dbReference type="PRINTS" id="PR00633">
    <property type="entry name" value="RCCNDNSATION"/>
</dbReference>
<dbReference type="InterPro" id="IPR058923">
    <property type="entry name" value="RCC1-like_dom"/>
</dbReference>
<dbReference type="Proteomes" id="UP000759131">
    <property type="component" value="Unassembled WGS sequence"/>
</dbReference>
<dbReference type="PROSITE" id="PS50012">
    <property type="entry name" value="RCC1_3"/>
    <property type="match status" value="4"/>
</dbReference>
<dbReference type="SUPFAM" id="SSF54695">
    <property type="entry name" value="POZ domain"/>
    <property type="match status" value="1"/>
</dbReference>
<dbReference type="InterPro" id="IPR000408">
    <property type="entry name" value="Reg_chr_condens"/>
</dbReference>
<dbReference type="Gene3D" id="2.130.10.30">
    <property type="entry name" value="Regulator of chromosome condensation 1/beta-lactamase-inhibitor protein II"/>
    <property type="match status" value="1"/>
</dbReference>
<dbReference type="EMBL" id="OC860127">
    <property type="protein sequence ID" value="CAD7628286.1"/>
    <property type="molecule type" value="Genomic_DNA"/>
</dbReference>
<dbReference type="PANTHER" id="PTHR22872">
    <property type="entry name" value="BTK-BINDING PROTEIN-RELATED"/>
    <property type="match status" value="1"/>
</dbReference>
<organism evidence="4">
    <name type="scientific">Medioppia subpectinata</name>
    <dbReference type="NCBI Taxonomy" id="1979941"/>
    <lineage>
        <taxon>Eukaryota</taxon>
        <taxon>Metazoa</taxon>
        <taxon>Ecdysozoa</taxon>
        <taxon>Arthropoda</taxon>
        <taxon>Chelicerata</taxon>
        <taxon>Arachnida</taxon>
        <taxon>Acari</taxon>
        <taxon>Acariformes</taxon>
        <taxon>Sarcoptiformes</taxon>
        <taxon>Oribatida</taxon>
        <taxon>Brachypylina</taxon>
        <taxon>Oppioidea</taxon>
        <taxon>Oppiidae</taxon>
        <taxon>Medioppia</taxon>
    </lineage>
</organism>
<feature type="repeat" description="RCC1" evidence="2">
    <location>
        <begin position="65"/>
        <end position="117"/>
    </location>
</feature>
<feature type="domain" description="RCC1-like" evidence="3">
    <location>
        <begin position="66"/>
        <end position="339"/>
    </location>
</feature>
<evidence type="ECO:0000313" key="4">
    <source>
        <dbReference type="EMBL" id="CAD7628286.1"/>
    </source>
</evidence>
<dbReference type="InterPro" id="IPR051625">
    <property type="entry name" value="Signaling_Regulatory_Domain"/>
</dbReference>
<feature type="repeat" description="RCC1" evidence="2">
    <location>
        <begin position="118"/>
        <end position="169"/>
    </location>
</feature>
<dbReference type="OrthoDB" id="6485644at2759"/>
<feature type="repeat" description="RCC1" evidence="2">
    <location>
        <begin position="220"/>
        <end position="277"/>
    </location>
</feature>
<proteinExistence type="predicted"/>
<dbReference type="EMBL" id="CAJPIZ010005552">
    <property type="protein sequence ID" value="CAG2108716.1"/>
    <property type="molecule type" value="Genomic_DNA"/>
</dbReference>
<dbReference type="CDD" id="cd14733">
    <property type="entry name" value="BACK"/>
    <property type="match status" value="1"/>
</dbReference>
<dbReference type="Gene3D" id="3.30.710.10">
    <property type="entry name" value="Potassium Channel Kv1.1, Chain A"/>
    <property type="match status" value="1"/>
</dbReference>
<reference evidence="4" key="1">
    <citation type="submission" date="2020-11" db="EMBL/GenBank/DDBJ databases">
        <authorList>
            <person name="Tran Van P."/>
        </authorList>
    </citation>
    <scope>NUCLEOTIDE SEQUENCE</scope>
</reference>